<protein>
    <submittedName>
        <fullName evidence="2">Uncharacterized protein</fullName>
    </submittedName>
</protein>
<evidence type="ECO:0000313" key="2">
    <source>
        <dbReference type="EMBL" id="KKM83399.1"/>
    </source>
</evidence>
<accession>A0A0F9KMT0</accession>
<dbReference type="EMBL" id="LAZR01007720">
    <property type="protein sequence ID" value="KKM83399.1"/>
    <property type="molecule type" value="Genomic_DNA"/>
</dbReference>
<proteinExistence type="predicted"/>
<dbReference type="AlphaFoldDB" id="A0A0F9KMT0"/>
<gene>
    <name evidence="2" type="ORF">LCGC14_1309950</name>
</gene>
<organism evidence="2">
    <name type="scientific">marine sediment metagenome</name>
    <dbReference type="NCBI Taxonomy" id="412755"/>
    <lineage>
        <taxon>unclassified sequences</taxon>
        <taxon>metagenomes</taxon>
        <taxon>ecological metagenomes</taxon>
    </lineage>
</organism>
<comment type="caution">
    <text evidence="2">The sequence shown here is derived from an EMBL/GenBank/DDBJ whole genome shotgun (WGS) entry which is preliminary data.</text>
</comment>
<feature type="compositionally biased region" description="Basic and acidic residues" evidence="1">
    <location>
        <begin position="29"/>
        <end position="40"/>
    </location>
</feature>
<reference evidence="2" key="1">
    <citation type="journal article" date="2015" name="Nature">
        <title>Complex archaea that bridge the gap between prokaryotes and eukaryotes.</title>
        <authorList>
            <person name="Spang A."/>
            <person name="Saw J.H."/>
            <person name="Jorgensen S.L."/>
            <person name="Zaremba-Niedzwiedzka K."/>
            <person name="Martijn J."/>
            <person name="Lind A.E."/>
            <person name="van Eijk R."/>
            <person name="Schleper C."/>
            <person name="Guy L."/>
            <person name="Ettema T.J."/>
        </authorList>
    </citation>
    <scope>NUCLEOTIDE SEQUENCE</scope>
</reference>
<sequence>MVRGRGKSEVTKLREQALSRRGLLKEGYGKLVKEEPKDSDNTGESNPSGGFYNLRSDIEDGKREGKTILMLTLERLFNTDIDSLLDTSRPIKEVGEKLGINESTVSKWRLMRGLRSKQVTYVLE</sequence>
<evidence type="ECO:0000256" key="1">
    <source>
        <dbReference type="SAM" id="MobiDB-lite"/>
    </source>
</evidence>
<feature type="region of interest" description="Disordered" evidence="1">
    <location>
        <begin position="29"/>
        <end position="57"/>
    </location>
</feature>
<name>A0A0F9KMT0_9ZZZZ</name>